<feature type="region of interest" description="Disordered" evidence="6">
    <location>
        <begin position="649"/>
        <end position="677"/>
    </location>
</feature>
<dbReference type="InterPro" id="IPR019354">
    <property type="entry name" value="SMG8-like"/>
</dbReference>
<evidence type="ECO:0000256" key="1">
    <source>
        <dbReference type="ARBA" id="ARBA00006443"/>
    </source>
</evidence>
<organism evidence="7 8">
    <name type="scientific">Drosophila suzukii</name>
    <name type="common">Spotted-wing drosophila fruit fly</name>
    <dbReference type="NCBI Taxonomy" id="28584"/>
    <lineage>
        <taxon>Eukaryota</taxon>
        <taxon>Metazoa</taxon>
        <taxon>Ecdysozoa</taxon>
        <taxon>Arthropoda</taxon>
        <taxon>Hexapoda</taxon>
        <taxon>Insecta</taxon>
        <taxon>Pterygota</taxon>
        <taxon>Neoptera</taxon>
        <taxon>Endopterygota</taxon>
        <taxon>Diptera</taxon>
        <taxon>Brachycera</taxon>
        <taxon>Muscomorpha</taxon>
        <taxon>Ephydroidea</taxon>
        <taxon>Drosophilidae</taxon>
        <taxon>Drosophila</taxon>
        <taxon>Sophophora</taxon>
    </lineage>
</organism>
<comment type="function">
    <text evidence="3">Involved in nonsense-mediated decay (NMD) of mRNAs containing premature stop codons. Probable component of kinase complex containing nonC and recruited to stalled ribosomes.</text>
</comment>
<dbReference type="Pfam" id="PF10220">
    <property type="entry name" value="Smg8_Smg9"/>
    <property type="match status" value="1"/>
</dbReference>
<keyword evidence="2 5" id="KW-0866">Nonsense-mediated mRNA decay</keyword>
<dbReference type="GeneID" id="108020885"/>
<feature type="region of interest" description="Disordered" evidence="6">
    <location>
        <begin position="584"/>
        <end position="632"/>
    </location>
</feature>
<evidence type="ECO:0000256" key="5">
    <source>
        <dbReference type="RuleBase" id="RU367133"/>
    </source>
</evidence>
<dbReference type="Proteomes" id="UP001652628">
    <property type="component" value="Chromosome 2L"/>
</dbReference>
<proteinExistence type="inferred from homology"/>
<gene>
    <name evidence="8" type="primary">LOC108020885</name>
</gene>
<name>A0AB39ZWA9_DROSZ</name>
<evidence type="ECO:0000256" key="3">
    <source>
        <dbReference type="ARBA" id="ARBA00025593"/>
    </source>
</evidence>
<feature type="compositionally biased region" description="Polar residues" evidence="6">
    <location>
        <begin position="619"/>
        <end position="632"/>
    </location>
</feature>
<evidence type="ECO:0000256" key="6">
    <source>
        <dbReference type="SAM" id="MobiDB-lite"/>
    </source>
</evidence>
<reference evidence="8" key="2">
    <citation type="submission" date="2025-08" db="UniProtKB">
        <authorList>
            <consortium name="RefSeq"/>
        </authorList>
    </citation>
    <scope>IDENTIFICATION</scope>
</reference>
<feature type="compositionally biased region" description="Acidic residues" evidence="6">
    <location>
        <begin position="592"/>
        <end position="607"/>
    </location>
</feature>
<dbReference type="RefSeq" id="XP_016944777.3">
    <property type="nucleotide sequence ID" value="XM_017089288.4"/>
</dbReference>
<dbReference type="PANTHER" id="PTHR13091:SF0">
    <property type="entry name" value="NONSENSE-MEDIATED MRNA DECAY FACTOR SMG8"/>
    <property type="match status" value="1"/>
</dbReference>
<evidence type="ECO:0000313" key="8">
    <source>
        <dbReference type="RefSeq" id="XP_016944777.3"/>
    </source>
</evidence>
<evidence type="ECO:0000313" key="7">
    <source>
        <dbReference type="Proteomes" id="UP001652628"/>
    </source>
</evidence>
<dbReference type="GO" id="GO:0000184">
    <property type="term" value="P:nuclear-transcribed mRNA catabolic process, nonsense-mediated decay"/>
    <property type="evidence" value="ECO:0007669"/>
    <property type="project" value="UniProtKB-UniRule"/>
</dbReference>
<evidence type="ECO:0000256" key="4">
    <source>
        <dbReference type="ARBA" id="ARBA00029509"/>
    </source>
</evidence>
<feature type="compositionally biased region" description="Low complexity" evidence="6">
    <location>
        <begin position="608"/>
        <end position="618"/>
    </location>
</feature>
<feature type="compositionally biased region" description="Low complexity" evidence="6">
    <location>
        <begin position="661"/>
        <end position="674"/>
    </location>
</feature>
<feature type="region of interest" description="Disordered" evidence="6">
    <location>
        <begin position="772"/>
        <end position="794"/>
    </location>
</feature>
<feature type="compositionally biased region" description="Basic residues" evidence="6">
    <location>
        <begin position="776"/>
        <end position="794"/>
    </location>
</feature>
<accession>A0AB39ZWA9</accession>
<sequence>MHLYQAGSTETAVPKSCKQFPVKMEMKDYYTWTYPDIPENVAQELRKLNCSLVVVGIVGRSNCDQANKMQAFGMEPPIEHTARDGQVQCYYKPGTNSLLLHFETTYDEAILGQVIDACMENPDIPFDFDSFYERMRSRFVRMMLLALHVCHIVVYVETGQTFDPTLVTVFQLLKFAREQHLMQFLPQMLRETPAARMGEKARLCAPRILFLFDNFPRDEPKTRECVSAYEFQTEDCIYELLRHHNIVTNSSNSSLVALPNNKQFVFFNAHEELHPDKLLKAIECLNLAMYKPDAKEEEEDLEILELAPFEGFVKPFGAPLDEKELEKQQYKKDHTVWHFLQRHVQDALLGCFDEGSFKQLPHLGQFHLLNIQEWHDWMDTLYKLLVENAKNPNQETSNEDYRLFLQSFDESLNYEKKFWAHLCELGLKKGISAYKSAAPANYGSSTHKQLLADATVAFEEEGRGPQAKAALAKLAAVCQKHWQDGRQQCEQLSLRSHPCTLPKNVPHDKHNSGVIHISSCNCGRTQGRREDPFNLRQANYEFYEHIAQMCNLCVKVKQYQFPIFEPSVSDYRAAAFEAAFPLLHTGKSGPPQDEEGAEGLEDEEEGQEQQQPAEEQPQNSPSNGCSQPLSPTFGSDLNMSIAGFGASLNESEASSEQLTHSEANSTSSDTSSADTENELVVQIQEPVKKESRIDAGPPDNYSTSTTEYLPGLVHTVSDFGLLPLFPSWSLACVGPSSIYSHNTGLQEHFQSGFLSGANFLLPWDVQLRLVHAPKQQQHHSHHQQQHPGKKQQRWKKQGDRLSLKIFVGMEYECSRGHRFMMCAPDRVLRGGADIERDTCSKVVHNNMPLYYPCPCRSQTNYLAQLMRIHVVTPKAPVNIIVDPKVCVGKGKYTFTLGSIIPPRLSQSAYWIIRLPFVYQGDDVLIAPPDKLEPDDPLAGGYLLPGMFGVAETDPTLELNEPGRMGVSAAGNFTRI</sequence>
<protein>
    <recommendedName>
        <fullName evidence="4 5">Nonsense-mediated mRNA decay factor SMG8</fullName>
    </recommendedName>
</protein>
<dbReference type="AlphaFoldDB" id="A0AB39ZWA9"/>
<evidence type="ECO:0000256" key="2">
    <source>
        <dbReference type="ARBA" id="ARBA00023161"/>
    </source>
</evidence>
<reference evidence="7" key="1">
    <citation type="submission" date="2025-05" db="UniProtKB">
        <authorList>
            <consortium name="RefSeq"/>
        </authorList>
    </citation>
    <scope>NUCLEOTIDE SEQUENCE [LARGE SCALE GENOMIC DNA]</scope>
</reference>
<comment type="similarity">
    <text evidence="1 5">Belongs to the SMG8 family.</text>
</comment>
<feature type="compositionally biased region" description="Polar residues" evidence="6">
    <location>
        <begin position="649"/>
        <end position="660"/>
    </location>
</feature>
<dbReference type="PANTHER" id="PTHR13091">
    <property type="entry name" value="AMPLIFIED IN BREAST CANCER 2-RELATED"/>
    <property type="match status" value="1"/>
</dbReference>
<keyword evidence="7" id="KW-1185">Reference proteome</keyword>